<accession>A0A1D2J472</accession>
<proteinExistence type="predicted"/>
<reference evidence="1 2" key="1">
    <citation type="submission" date="2016-06" db="EMBL/GenBank/DDBJ databases">
        <authorList>
            <person name="Kjaerup R.B."/>
            <person name="Dalgaard T.S."/>
            <person name="Juul-Madsen H.R."/>
        </authorList>
    </citation>
    <scope>NUCLEOTIDE SEQUENCE [LARGE SCALE GENOMIC DNA]</scope>
    <source>
        <strain evidence="1 2">Pb300</strain>
    </source>
</reference>
<dbReference type="VEuPathDB" id="FungiDB:PADG_12352"/>
<sequence length="146" mass="16169">MDKRKQMQLKIGVTLFVSQNVYIDLTDKAWILLDSCWATTSGTHLAPPFQIYLLVAPHFWFPAKQHALNAPRFRRPDLSLAATPLIPGSAKALGFIDWQDVVILPLFMQAGKQGGALHSVNMTSLAGSNFLLDCKNGFNRNGLLAF</sequence>
<organism evidence="1 2">
    <name type="scientific">Paracoccidioides brasiliensis</name>
    <dbReference type="NCBI Taxonomy" id="121759"/>
    <lineage>
        <taxon>Eukaryota</taxon>
        <taxon>Fungi</taxon>
        <taxon>Dikarya</taxon>
        <taxon>Ascomycota</taxon>
        <taxon>Pezizomycotina</taxon>
        <taxon>Eurotiomycetes</taxon>
        <taxon>Eurotiomycetidae</taxon>
        <taxon>Onygenales</taxon>
        <taxon>Ajellomycetaceae</taxon>
        <taxon>Paracoccidioides</taxon>
    </lineage>
</organism>
<protein>
    <submittedName>
        <fullName evidence="1">Uncharacterized protein</fullName>
    </submittedName>
</protein>
<dbReference type="EMBL" id="LZYO01000587">
    <property type="protein sequence ID" value="ODH13089.1"/>
    <property type="molecule type" value="Genomic_DNA"/>
</dbReference>
<dbReference type="AlphaFoldDB" id="A0A1D2J472"/>
<dbReference type="Proteomes" id="UP000242814">
    <property type="component" value="Unassembled WGS sequence"/>
</dbReference>
<evidence type="ECO:0000313" key="2">
    <source>
        <dbReference type="Proteomes" id="UP000242814"/>
    </source>
</evidence>
<comment type="caution">
    <text evidence="1">The sequence shown here is derived from an EMBL/GenBank/DDBJ whole genome shotgun (WGS) entry which is preliminary data.</text>
</comment>
<evidence type="ECO:0000313" key="1">
    <source>
        <dbReference type="EMBL" id="ODH13089.1"/>
    </source>
</evidence>
<name>A0A1D2J472_PARBR</name>
<gene>
    <name evidence="1" type="ORF">ACO22_07610</name>
</gene>